<feature type="transmembrane region" description="Helical" evidence="1">
    <location>
        <begin position="6"/>
        <end position="28"/>
    </location>
</feature>
<sequence>MKDELEFISSMTETLIWPLIVVWSLYYFREKIRFLLDQIKTVKIGSLEAEFQDLSISSQSLLFLDGIARKNQWTFYEERRDDERNLGPAFLSIAKDLLTVERGELIKKLHQWLSSKDENLIWFASEIIGYFRITEMENALHILLPEERVGKLKKHQLNCIWAHSRLTTMESLANFLMKTNSEENQVWTLFVFKQMPNDDANLSYDKRKEIIKKFMSRVDISGKARDDAAKIMSKIN</sequence>
<evidence type="ECO:0000313" key="2">
    <source>
        <dbReference type="EMBL" id="VAX29317.1"/>
    </source>
</evidence>
<keyword evidence="1" id="KW-0472">Membrane</keyword>
<name>A0A3B1DKY1_9ZZZZ</name>
<dbReference type="AlphaFoldDB" id="A0A3B1DKY1"/>
<dbReference type="EMBL" id="UOGF01000049">
    <property type="protein sequence ID" value="VAX29317.1"/>
    <property type="molecule type" value="Genomic_DNA"/>
</dbReference>
<proteinExistence type="predicted"/>
<evidence type="ECO:0000256" key="1">
    <source>
        <dbReference type="SAM" id="Phobius"/>
    </source>
</evidence>
<accession>A0A3B1DKY1</accession>
<keyword evidence="1" id="KW-0812">Transmembrane</keyword>
<protein>
    <recommendedName>
        <fullName evidence="3">DNA alkylation repair enzyme</fullName>
    </recommendedName>
</protein>
<reference evidence="2" key="1">
    <citation type="submission" date="2018-06" db="EMBL/GenBank/DDBJ databases">
        <authorList>
            <person name="Zhirakovskaya E."/>
        </authorList>
    </citation>
    <scope>NUCLEOTIDE SEQUENCE</scope>
</reference>
<organism evidence="2">
    <name type="scientific">hydrothermal vent metagenome</name>
    <dbReference type="NCBI Taxonomy" id="652676"/>
    <lineage>
        <taxon>unclassified sequences</taxon>
        <taxon>metagenomes</taxon>
        <taxon>ecological metagenomes</taxon>
    </lineage>
</organism>
<evidence type="ECO:0008006" key="3">
    <source>
        <dbReference type="Google" id="ProtNLM"/>
    </source>
</evidence>
<gene>
    <name evidence="2" type="ORF">MNBD_NITROSPIRAE01-1753</name>
</gene>
<keyword evidence="1" id="KW-1133">Transmembrane helix</keyword>